<gene>
    <name evidence="1" type="ORF">QEZ52_00375</name>
</gene>
<accession>A0ABZ2XW31</accession>
<proteinExistence type="predicted"/>
<organism evidence="1 2">
    <name type="scientific">Aliisedimentitalea scapharcae</name>
    <dbReference type="NCBI Taxonomy" id="1524259"/>
    <lineage>
        <taxon>Bacteria</taxon>
        <taxon>Pseudomonadati</taxon>
        <taxon>Pseudomonadota</taxon>
        <taxon>Alphaproteobacteria</taxon>
        <taxon>Rhodobacterales</taxon>
        <taxon>Roseobacteraceae</taxon>
        <taxon>Aliisedimentitalea</taxon>
    </lineage>
</organism>
<protein>
    <submittedName>
        <fullName evidence="1">Uncharacterized protein</fullName>
    </submittedName>
</protein>
<name>A0ABZ2XW31_9RHOB</name>
<dbReference type="EMBL" id="CP123584">
    <property type="protein sequence ID" value="WZK89039.1"/>
    <property type="molecule type" value="Genomic_DNA"/>
</dbReference>
<evidence type="ECO:0000313" key="2">
    <source>
        <dbReference type="Proteomes" id="UP001623232"/>
    </source>
</evidence>
<keyword evidence="2" id="KW-1185">Reference proteome</keyword>
<reference evidence="1 2" key="1">
    <citation type="submission" date="2023-04" db="EMBL/GenBank/DDBJ databases">
        <title>Complete genome sequence of Alisedimentitalea scapharcae.</title>
        <authorList>
            <person name="Rong J.-C."/>
            <person name="Yi M.-L."/>
            <person name="Zhao Q."/>
        </authorList>
    </citation>
    <scope>NUCLEOTIDE SEQUENCE [LARGE SCALE GENOMIC DNA]</scope>
    <source>
        <strain evidence="1 2">KCTC 42119</strain>
    </source>
</reference>
<dbReference type="RefSeq" id="WP_406646894.1">
    <property type="nucleotide sequence ID" value="NZ_CP123584.1"/>
</dbReference>
<dbReference type="Proteomes" id="UP001623232">
    <property type="component" value="Chromosome"/>
</dbReference>
<sequence length="221" mass="24782">MAVSKKNVERQLREGGQRVFQQAEAEIFDRQGSRLERQTGAGMKTNVHQLLDPRLDLTDTQRAVGNCFGAFYEEALSGGGKVAIREYVDSSPTDGGGVSVARLHKVRMITCAMNALKTAKAFTYPKGKPRGDCILGPHNRIRPFWLAYRVCVNQQTLSNVAIDNGWTRIPVKDGKFQRPTVPDRQRKALAQHLRTTIDIINDAWTDGEYPVPHQFFTVVSR</sequence>
<evidence type="ECO:0000313" key="1">
    <source>
        <dbReference type="EMBL" id="WZK89039.1"/>
    </source>
</evidence>